<feature type="domain" description="GRAM" evidence="3">
    <location>
        <begin position="77"/>
        <end position="144"/>
    </location>
</feature>
<evidence type="ECO:0000313" key="5">
    <source>
        <dbReference type="Proteomes" id="UP000291343"/>
    </source>
</evidence>
<feature type="compositionally biased region" description="Polar residues" evidence="1">
    <location>
        <begin position="13"/>
        <end position="22"/>
    </location>
</feature>
<dbReference type="AlphaFoldDB" id="A0A482XKG2"/>
<feature type="region of interest" description="Disordered" evidence="1">
    <location>
        <begin position="1"/>
        <end position="53"/>
    </location>
</feature>
<organism evidence="4 5">
    <name type="scientific">Laodelphax striatellus</name>
    <name type="common">Small brown planthopper</name>
    <name type="synonym">Delphax striatella</name>
    <dbReference type="NCBI Taxonomy" id="195883"/>
    <lineage>
        <taxon>Eukaryota</taxon>
        <taxon>Metazoa</taxon>
        <taxon>Ecdysozoa</taxon>
        <taxon>Arthropoda</taxon>
        <taxon>Hexapoda</taxon>
        <taxon>Insecta</taxon>
        <taxon>Pterygota</taxon>
        <taxon>Neoptera</taxon>
        <taxon>Paraneoptera</taxon>
        <taxon>Hemiptera</taxon>
        <taxon>Auchenorrhyncha</taxon>
        <taxon>Fulgoroidea</taxon>
        <taxon>Delphacidae</taxon>
        <taxon>Criomorphinae</taxon>
        <taxon>Laodelphax</taxon>
    </lineage>
</organism>
<dbReference type="OrthoDB" id="74360at2759"/>
<feature type="compositionally biased region" description="Basic and acidic residues" evidence="1">
    <location>
        <begin position="201"/>
        <end position="210"/>
    </location>
</feature>
<sequence length="349" mass="39843">MHITTDSRRGSSSDEASISRLPTVTCEAPSSDAEDHERHTHLLFKPTTKSRPNRSLEQILDNKYLKSEQGNQKSRQQKFHRQFQELPASELLIDYFSCALITDVILQGHLYITSEHFAFHSNMSEFVTKLIIPITSVTNITKERTAYVIPNAIAVITKSRKHVFGTLLSRDATHKILTHVWRNRNNQNANGVPYKADARMDRNVKSKENDPITTMENDDFDDKLSDDVDDDYIDDDSSISESRCSSRTEYSYELKNFKLSPIPIKKGKSATLSSLSKVETKDTFSQTTEPPTYNWIQYLKQVSSNDLWLLGSTIMLIMLFSSAGVLLHRLSVLQHEYAAVMHEPLLNNR</sequence>
<feature type="transmembrane region" description="Helical" evidence="2">
    <location>
        <begin position="307"/>
        <end position="327"/>
    </location>
</feature>
<protein>
    <recommendedName>
        <fullName evidence="3">GRAM domain-containing protein</fullName>
    </recommendedName>
</protein>
<reference evidence="4 5" key="1">
    <citation type="journal article" date="2017" name="Gigascience">
        <title>Genome sequence of the small brown planthopper, Laodelphax striatellus.</title>
        <authorList>
            <person name="Zhu J."/>
            <person name="Jiang F."/>
            <person name="Wang X."/>
            <person name="Yang P."/>
            <person name="Bao Y."/>
            <person name="Zhao W."/>
            <person name="Wang W."/>
            <person name="Lu H."/>
            <person name="Wang Q."/>
            <person name="Cui N."/>
            <person name="Li J."/>
            <person name="Chen X."/>
            <person name="Luo L."/>
            <person name="Yu J."/>
            <person name="Kang L."/>
            <person name="Cui F."/>
        </authorList>
    </citation>
    <scope>NUCLEOTIDE SEQUENCE [LARGE SCALE GENOMIC DNA]</scope>
    <source>
        <strain evidence="4">Lst14</strain>
    </source>
</reference>
<dbReference type="PANTHER" id="PTHR23319:SF13">
    <property type="entry name" value="GRAM DOMAIN-CONTAINING PROTEIN"/>
    <property type="match status" value="1"/>
</dbReference>
<keyword evidence="2" id="KW-0472">Membrane</keyword>
<dbReference type="GO" id="GO:0140268">
    <property type="term" value="C:endoplasmic reticulum-plasma membrane contact site"/>
    <property type="evidence" value="ECO:0007669"/>
    <property type="project" value="TreeGrafter"/>
</dbReference>
<evidence type="ECO:0000259" key="3">
    <source>
        <dbReference type="SMART" id="SM00568"/>
    </source>
</evidence>
<keyword evidence="2" id="KW-1133">Transmembrane helix</keyword>
<dbReference type="InterPro" id="IPR004182">
    <property type="entry name" value="GRAM"/>
</dbReference>
<dbReference type="Proteomes" id="UP000291343">
    <property type="component" value="Unassembled WGS sequence"/>
</dbReference>
<dbReference type="CDD" id="cd13220">
    <property type="entry name" value="PH-GRAM_GRAMDC"/>
    <property type="match status" value="1"/>
</dbReference>
<gene>
    <name evidence="4" type="ORF">LSTR_LSTR010178</name>
</gene>
<name>A0A482XKG2_LAOST</name>
<evidence type="ECO:0000313" key="4">
    <source>
        <dbReference type="EMBL" id="RZF46323.1"/>
    </source>
</evidence>
<comment type="caution">
    <text evidence="4">The sequence shown here is derived from an EMBL/GenBank/DDBJ whole genome shotgun (WGS) entry which is preliminary data.</text>
</comment>
<dbReference type="GO" id="GO:0120015">
    <property type="term" value="F:sterol transfer activity"/>
    <property type="evidence" value="ECO:0007669"/>
    <property type="project" value="TreeGrafter"/>
</dbReference>
<dbReference type="Pfam" id="PF02893">
    <property type="entry name" value="GRAM"/>
    <property type="match status" value="1"/>
</dbReference>
<dbReference type="EMBL" id="QKKF02006491">
    <property type="protein sequence ID" value="RZF46323.1"/>
    <property type="molecule type" value="Genomic_DNA"/>
</dbReference>
<dbReference type="PANTHER" id="PTHR23319">
    <property type="entry name" value="GRAM DOMAIN CONTAINING 1B, ISOFORM E"/>
    <property type="match status" value="1"/>
</dbReference>
<dbReference type="Gene3D" id="2.30.29.30">
    <property type="entry name" value="Pleckstrin-homology domain (PH domain)/Phosphotyrosine-binding domain (PTB)"/>
    <property type="match status" value="1"/>
</dbReference>
<keyword evidence="2" id="KW-0812">Transmembrane</keyword>
<evidence type="ECO:0000256" key="1">
    <source>
        <dbReference type="SAM" id="MobiDB-lite"/>
    </source>
</evidence>
<dbReference type="GO" id="GO:0005886">
    <property type="term" value="C:plasma membrane"/>
    <property type="evidence" value="ECO:0007669"/>
    <property type="project" value="TreeGrafter"/>
</dbReference>
<dbReference type="SMART" id="SM00568">
    <property type="entry name" value="GRAM"/>
    <property type="match status" value="1"/>
</dbReference>
<evidence type="ECO:0000256" key="2">
    <source>
        <dbReference type="SAM" id="Phobius"/>
    </source>
</evidence>
<accession>A0A482XKG2</accession>
<dbReference type="GO" id="GO:0005789">
    <property type="term" value="C:endoplasmic reticulum membrane"/>
    <property type="evidence" value="ECO:0007669"/>
    <property type="project" value="TreeGrafter"/>
</dbReference>
<dbReference type="SMR" id="A0A482XKG2"/>
<dbReference type="GO" id="GO:0032366">
    <property type="term" value="P:intracellular sterol transport"/>
    <property type="evidence" value="ECO:0007669"/>
    <property type="project" value="TreeGrafter"/>
</dbReference>
<dbReference type="InterPro" id="IPR011993">
    <property type="entry name" value="PH-like_dom_sf"/>
</dbReference>
<dbReference type="GO" id="GO:0032934">
    <property type="term" value="F:sterol binding"/>
    <property type="evidence" value="ECO:0007669"/>
    <property type="project" value="TreeGrafter"/>
</dbReference>
<dbReference type="STRING" id="195883.A0A482XKG2"/>
<feature type="region of interest" description="Disordered" evidence="1">
    <location>
        <begin position="201"/>
        <end position="224"/>
    </location>
</feature>
<dbReference type="InParanoid" id="A0A482XKG2"/>
<feature type="compositionally biased region" description="Basic and acidic residues" evidence="1">
    <location>
        <begin position="1"/>
        <end position="12"/>
    </location>
</feature>
<dbReference type="InterPro" id="IPR051482">
    <property type="entry name" value="Cholesterol_transport"/>
</dbReference>
<keyword evidence="5" id="KW-1185">Reference proteome</keyword>
<proteinExistence type="predicted"/>